<dbReference type="EMBL" id="DS999641">
    <property type="protein sequence ID" value="EFE72336.2"/>
    <property type="molecule type" value="Genomic_DNA"/>
</dbReference>
<evidence type="ECO:0000313" key="1">
    <source>
        <dbReference type="EMBL" id="EFE72336.2"/>
    </source>
</evidence>
<dbReference type="Proteomes" id="UP000003824">
    <property type="component" value="Unassembled WGS sequence"/>
</dbReference>
<evidence type="ECO:0000313" key="2">
    <source>
        <dbReference type="Proteomes" id="UP000003824"/>
    </source>
</evidence>
<protein>
    <recommendedName>
        <fullName evidence="3">Tat pathway signal protein</fullName>
    </recommendedName>
</protein>
<accession>D5ZQ94</accession>
<dbReference type="Gene3D" id="1.25.40.10">
    <property type="entry name" value="Tetratricopeptide repeat domain"/>
    <property type="match status" value="1"/>
</dbReference>
<gene>
    <name evidence="1" type="ORF">SSFG_07571</name>
</gene>
<dbReference type="InterPro" id="IPR011990">
    <property type="entry name" value="TPR-like_helical_dom_sf"/>
</dbReference>
<dbReference type="AlphaFoldDB" id="D5ZQ94"/>
<organism evidence="1 2">
    <name type="scientific">Streptomyces viridosporus (strain ATCC 14672 / DSM 40746 / JCM 4963 / KCTC 9882 / NRRL B-12104 / FH 1290)</name>
    <name type="common">Streptomyces ghanaensis</name>
    <dbReference type="NCBI Taxonomy" id="566461"/>
    <lineage>
        <taxon>Bacteria</taxon>
        <taxon>Bacillati</taxon>
        <taxon>Actinomycetota</taxon>
        <taxon>Actinomycetes</taxon>
        <taxon>Kitasatosporales</taxon>
        <taxon>Streptomycetaceae</taxon>
        <taxon>Streptomyces</taxon>
    </lineage>
</organism>
<sequence length="498" mass="54427">MEEYRLHERTAFASPWVSRQAWQRDTRDTRSFRGQGRTMGRTRNTRLEAVIQELGLSQRQLAARFRAVAAEHGATELQSVAQPYIARWIAGAPVEGRAPFILAETLSRGLGRLVTLADIGLAADTEPEPQPPAWSDDTLTTLVTLGSTDMDIDRRRLLANSVYSVAALALPEDQWFQQAVDRARARKPLSNYTVTAQDVEDVREMAAIFSCRDQKRGGRAGRAALVAYLRSEVAELLSGRFPTEGIRRDMTSAAAELAYLAGWTAFDAGEHPLAQRWLTIATKLAEEAGDAPLAGHVLRAMAHQAVDLGKPQEAVRLAEASLASRRYAQACWRERSLLGVVHARGLAAAGERKAAIAALLQAERDLSRADAGDDEPNRVFFFAEASLAHETAAALRDLGDLQGAEKQFSRSVRTRRAQFARTHSVTLGYLGAVQAQQGHLDVACDTWGQALDAMTGVQSGRARETVVQMRRALSPFRNRAGSQAAELDARAQAMLHSG</sequence>
<reference evidence="2" key="1">
    <citation type="submission" date="2008-12" db="EMBL/GenBank/DDBJ databases">
        <title>Annotation of Streptomyces ghanaensis ATCC 14672.</title>
        <authorList>
            <consortium name="The Broad Institute Genome Sequencing Platform"/>
            <consortium name="Broad Institute Microbial Sequencing Center"/>
            <person name="Fischbach M."/>
            <person name="Ward D."/>
            <person name="Young S."/>
            <person name="Kodira C.D."/>
            <person name="Zeng Q."/>
            <person name="Koehrsen M."/>
            <person name="Godfrey P."/>
            <person name="Alvarado L."/>
            <person name="Berlin A.M."/>
            <person name="Borenstein D."/>
            <person name="Chen Z."/>
            <person name="Engels R."/>
            <person name="Freedman E."/>
            <person name="Gellesch M."/>
            <person name="Goldberg J."/>
            <person name="Griggs A."/>
            <person name="Gujja S."/>
            <person name="Heiman D.I."/>
            <person name="Hepburn T.A."/>
            <person name="Howarth C."/>
            <person name="Jen D."/>
            <person name="Larson L."/>
            <person name="Lewis B."/>
            <person name="Mehta T."/>
            <person name="Park D."/>
            <person name="Pearson M."/>
            <person name="Roberts A."/>
            <person name="Saif S."/>
            <person name="Shea T.D."/>
            <person name="Shenoy N."/>
            <person name="Sisk P."/>
            <person name="Stolte C."/>
            <person name="Sykes S.N."/>
            <person name="Walk T."/>
            <person name="White J."/>
            <person name="Yandava C."/>
            <person name="Straight P."/>
            <person name="Clardy J."/>
            <person name="Hung D."/>
            <person name="Kolter R."/>
            <person name="Mekalanos J."/>
            <person name="Walker S."/>
            <person name="Walsh C.T."/>
            <person name="Wieland B.L.C."/>
            <person name="Ilzarbe M."/>
            <person name="Galagan J."/>
            <person name="Nusbaum C."/>
            <person name="Birren B."/>
        </authorList>
    </citation>
    <scope>NUCLEOTIDE SEQUENCE [LARGE SCALE GENOMIC DNA]</scope>
    <source>
        <strain evidence="2">ATCC 14672 / DSM 40746 / JCM 4963 / KCTC 9882 / NRRL B-12104 / FH 1290</strain>
    </source>
</reference>
<evidence type="ECO:0008006" key="3">
    <source>
        <dbReference type="Google" id="ProtNLM"/>
    </source>
</evidence>
<proteinExistence type="predicted"/>
<name>D5ZQ94_STRV1</name>
<dbReference type="eggNOG" id="COG0457">
    <property type="taxonomic scope" value="Bacteria"/>
</dbReference>